<comment type="caution">
    <text evidence="1">The sequence shown here is derived from an EMBL/GenBank/DDBJ whole genome shotgun (WGS) entry which is preliminary data.</text>
</comment>
<protein>
    <submittedName>
        <fullName evidence="1">Uncharacterized protein</fullName>
    </submittedName>
</protein>
<name>A0ABR2JR42_9EUKA</name>
<reference evidence="1 2" key="1">
    <citation type="submission" date="2024-04" db="EMBL/GenBank/DDBJ databases">
        <title>Tritrichomonas musculus Genome.</title>
        <authorList>
            <person name="Alves-Ferreira E."/>
            <person name="Grigg M."/>
            <person name="Lorenzi H."/>
            <person name="Galac M."/>
        </authorList>
    </citation>
    <scope>NUCLEOTIDE SEQUENCE [LARGE SCALE GENOMIC DNA]</scope>
    <source>
        <strain evidence="1 2">EAF2021</strain>
    </source>
</reference>
<dbReference type="EMBL" id="JAPFFF010000010">
    <property type="protein sequence ID" value="KAK8881251.1"/>
    <property type="molecule type" value="Genomic_DNA"/>
</dbReference>
<accession>A0ABR2JR42</accession>
<dbReference type="Proteomes" id="UP001470230">
    <property type="component" value="Unassembled WGS sequence"/>
</dbReference>
<keyword evidence="2" id="KW-1185">Reference proteome</keyword>
<organism evidence="1 2">
    <name type="scientific">Tritrichomonas musculus</name>
    <dbReference type="NCBI Taxonomy" id="1915356"/>
    <lineage>
        <taxon>Eukaryota</taxon>
        <taxon>Metamonada</taxon>
        <taxon>Parabasalia</taxon>
        <taxon>Tritrichomonadida</taxon>
        <taxon>Tritrichomonadidae</taxon>
        <taxon>Tritrichomonas</taxon>
    </lineage>
</organism>
<evidence type="ECO:0000313" key="2">
    <source>
        <dbReference type="Proteomes" id="UP001470230"/>
    </source>
</evidence>
<sequence length="128" mass="15206">MPAIFFIYYGDEVGQLNDYSGDTNEKDTRYLLCGSFDWNVINNIDDDKSHQSMIFNGIKSIIDARLNFPDFTENMKTVMINSYSQNIYYNEQEADDNINLKEKEIMIDHSILIYKRIRKDEKFLIFIF</sequence>
<dbReference type="Gene3D" id="3.20.20.80">
    <property type="entry name" value="Glycosidases"/>
    <property type="match status" value="1"/>
</dbReference>
<evidence type="ECO:0000313" key="1">
    <source>
        <dbReference type="EMBL" id="KAK8881251.1"/>
    </source>
</evidence>
<proteinExistence type="predicted"/>
<gene>
    <name evidence="1" type="ORF">M9Y10_003985</name>
</gene>